<dbReference type="OrthoDB" id="6293877at2"/>
<proteinExistence type="predicted"/>
<keyword evidence="1" id="KW-0732">Signal</keyword>
<feature type="chain" id="PRO_5021250285" evidence="1">
    <location>
        <begin position="22"/>
        <end position="115"/>
    </location>
</feature>
<keyword evidence="3" id="KW-1185">Reference proteome</keyword>
<name>A0A4Y8WKD1_9VIBR</name>
<reference evidence="2 3" key="1">
    <citation type="submission" date="2019-01" db="EMBL/GenBank/DDBJ databases">
        <title>Vibrio BEI176 sp. nov, a marine bacterium isolated from China: eastern marignal seas.</title>
        <authorList>
            <person name="Li B."/>
        </authorList>
    </citation>
    <scope>NUCLEOTIDE SEQUENCE [LARGE SCALE GENOMIC DNA]</scope>
    <source>
        <strain evidence="2 3">BEI176</strain>
    </source>
</reference>
<dbReference type="Proteomes" id="UP000297753">
    <property type="component" value="Unassembled WGS sequence"/>
</dbReference>
<dbReference type="RefSeq" id="WP_134834274.1">
    <property type="nucleotide sequence ID" value="NZ_SATR01000003.1"/>
</dbReference>
<evidence type="ECO:0000256" key="1">
    <source>
        <dbReference type="SAM" id="SignalP"/>
    </source>
</evidence>
<dbReference type="EMBL" id="SATR01000003">
    <property type="protein sequence ID" value="TFH93055.1"/>
    <property type="molecule type" value="Genomic_DNA"/>
</dbReference>
<gene>
    <name evidence="2" type="ORF">ELS82_03645</name>
</gene>
<accession>A0A4Y8WKD1</accession>
<feature type="signal peptide" evidence="1">
    <location>
        <begin position="1"/>
        <end position="21"/>
    </location>
</feature>
<sequence>MNFKRLMICALLLLAPIQAFSADSIASGKTYINRVISYNEYGSGDVVFRLANPSKECFGYWINKGDPGFNANLSMIIAAYQAKTPLIIHGLPAQSEKWKGSGNHWCKLYAIDYRD</sequence>
<comment type="caution">
    <text evidence="2">The sequence shown here is derived from an EMBL/GenBank/DDBJ whole genome shotgun (WGS) entry which is preliminary data.</text>
</comment>
<evidence type="ECO:0000313" key="3">
    <source>
        <dbReference type="Proteomes" id="UP000297753"/>
    </source>
</evidence>
<organism evidence="2 3">
    <name type="scientific">Vibrio ouci</name>
    <dbReference type="NCBI Taxonomy" id="2499078"/>
    <lineage>
        <taxon>Bacteria</taxon>
        <taxon>Pseudomonadati</taxon>
        <taxon>Pseudomonadota</taxon>
        <taxon>Gammaproteobacteria</taxon>
        <taxon>Vibrionales</taxon>
        <taxon>Vibrionaceae</taxon>
        <taxon>Vibrio</taxon>
    </lineage>
</organism>
<protein>
    <submittedName>
        <fullName evidence="2">Uncharacterized protein</fullName>
    </submittedName>
</protein>
<evidence type="ECO:0000313" key="2">
    <source>
        <dbReference type="EMBL" id="TFH93055.1"/>
    </source>
</evidence>
<dbReference type="AlphaFoldDB" id="A0A4Y8WKD1"/>